<feature type="coiled-coil region" evidence="16">
    <location>
        <begin position="903"/>
        <end position="933"/>
    </location>
</feature>
<gene>
    <name evidence="22" type="ORF">C7B82_17090</name>
</gene>
<dbReference type="InterPro" id="IPR000700">
    <property type="entry name" value="PAS-assoc_C"/>
</dbReference>
<dbReference type="EC" id="2.7.13.3" evidence="4"/>
<keyword evidence="7" id="KW-0547">Nucleotide-binding</keyword>
<evidence type="ECO:0000256" key="3">
    <source>
        <dbReference type="ARBA" id="ARBA00006402"/>
    </source>
</evidence>
<feature type="coiled-coil region" evidence="16">
    <location>
        <begin position="324"/>
        <end position="361"/>
    </location>
</feature>
<protein>
    <recommendedName>
        <fullName evidence="13">Circadian input-output histidine kinase CikA</fullName>
        <ecNumber evidence="4">2.7.13.3</ecNumber>
    </recommendedName>
</protein>
<dbReference type="OrthoDB" id="502671at2"/>
<dbReference type="InterPro" id="IPR046342">
    <property type="entry name" value="CBS_dom_sf"/>
</dbReference>
<reference evidence="22 23" key="2">
    <citation type="submission" date="2018-03" db="EMBL/GenBank/DDBJ databases">
        <title>The ancient ancestry and fast evolution of plastids.</title>
        <authorList>
            <person name="Moore K.R."/>
            <person name="Magnabosco C."/>
            <person name="Momper L."/>
            <person name="Gold D.A."/>
            <person name="Bosak T."/>
            <person name="Fournier G.P."/>
        </authorList>
    </citation>
    <scope>NUCLEOTIDE SEQUENCE [LARGE SCALE GENOMIC DNA]</scope>
    <source>
        <strain evidence="22 23">ULC18</strain>
    </source>
</reference>
<dbReference type="GO" id="GO:0000155">
    <property type="term" value="F:phosphorelay sensor kinase activity"/>
    <property type="evidence" value="ECO:0007669"/>
    <property type="project" value="InterPro"/>
</dbReference>
<dbReference type="InterPro" id="IPR001789">
    <property type="entry name" value="Sig_transdc_resp-reg_receiver"/>
</dbReference>
<feature type="domain" description="CBS" evidence="21">
    <location>
        <begin position="75"/>
        <end position="134"/>
    </location>
</feature>
<feature type="modified residue" description="4-aspartylphosphate" evidence="14">
    <location>
        <position position="1241"/>
    </location>
</feature>
<evidence type="ECO:0000259" key="21">
    <source>
        <dbReference type="PROSITE" id="PS51371"/>
    </source>
</evidence>
<evidence type="ECO:0000313" key="22">
    <source>
        <dbReference type="EMBL" id="PSB27188.1"/>
    </source>
</evidence>
<keyword evidence="11" id="KW-0472">Membrane</keyword>
<dbReference type="Pfam" id="PF01590">
    <property type="entry name" value="GAF"/>
    <property type="match status" value="2"/>
</dbReference>
<sequence>MTTLLDSAIKRHPPTIAAHAFVQEAIVVLNQANDSCLLVVDAASSRLIGLFNERDVVQLMASSADVSTRPLSAVVTAQCLALNEADLQGIDAIVALFEQQQLCALPIVNDQGQPTGLITTSSLLQALSLRAQDSHKEIGNRQSLEISHQEAEIALRRQLKHTHLFQKLTDAIHAQCGSQRIFETTVTQLGQVFGISQCHLLTYTTAPTFRLAVAAEYAALESPMPIDELLLTENPYVLQILAQDHAIASPNVYANALLQPMEPLCQRLGLKSTLAVRTSYQGQPNGILTLHQCDRFRHWTQREVQLIEAIAAQVGMVLAQIDLLEQEQQQRQAIEQQNLILQQEIRERQAALLHLRQAEERWQLVVQASNDGIFDIDLTTENVFYSEQFKQILGYSKDEFSDTTSQWRDRIHPYDRDRVIATKEAYLRREIPQLAHEYRLRCKDGTYKWIFDRAIGVWDESGTPVRLLGGSTDISDRKQLELALKQSEAKLSHVLNSANAAIASIRVFGTHTWEVEYRSVGYERIFGFPLERFVADPKFWASQVVSDDLKQYQAQLVEDIFAGRSGVVEYRFYHSDGTIHWISEIYTPQWDAAANCWIVTTVDTNISDRKRIEETLIRQQEFLRYVIDTPPNLIFAKDWNGNFVLANQAVAEIYGTTVEDLIGKNDADFNPDQAEVEHFLQDDREVISTRQPKLIEETVTSAAGVSQCFQTIKKPITSIDGLSTLVLGVATDITDRKQMEQALRLIVEGTSAQIGHDFFHSLVYHLAEVLQVSYASIAELTKPGKSKAQTLAFWQGHELGENFAYDLAGTPCEQVLAGAVVYYQDSIQTHFPQDHYLVDLGVESYFGIPLNDSLGNVIGHISVMNSKPLPQNQIFEQILRIFAARAGAELERQQAEDLSSALLAQTQQQSIELEKARDAAESANRAKSNFLANMSHELRTPLNAILGFTQIMSHDRLLSLENREYVNIINRSGQHLLSLINDVLEMSKIEAGRLKLYATCFDLYHLLDTLYEMLHLKASDKHILLRFDRSHNLPQYITTDEGKLRQVLLNLLDNAIKFTQKGSVTLRVGVEREPASIGERESVGENPSSSHLFFAVEDTGPGLAPSELQRLFTPFVQTLTGQQSSEGTGLGLAISQKFVQLMGGTISVESVVGQGSHFCFAIQVCPAQGAPPSAPYLAQRVIGLAPDCPPYRVLIVEDLWENQQILEKLLKPAGFDVLVANNGQEGVLLWEHWHPHVILMDMRMPVLNGYEATQQIRAKESLVKRSAGDAAAIYDEPLTKIIAVTSSAFDEERSAILAMGCDDFISKPFREEVVFAKLAQHLGVQYLYETKDTVGMEAQGAYSSLPGAFDSGAVLDASSFDDMPDDWIMALHKAAILGKDRQMLKLIEQLPSTHVRLVQALQALVNNFHFEAIVELTTPIQR</sequence>
<dbReference type="InterPro" id="IPR004358">
    <property type="entry name" value="Sig_transdc_His_kin-like_C"/>
</dbReference>
<dbReference type="Pfam" id="PF08448">
    <property type="entry name" value="PAS_4"/>
    <property type="match status" value="1"/>
</dbReference>
<dbReference type="InterPro" id="IPR003661">
    <property type="entry name" value="HisK_dim/P_dom"/>
</dbReference>
<dbReference type="PROSITE" id="PS50112">
    <property type="entry name" value="PAS"/>
    <property type="match status" value="2"/>
</dbReference>
<dbReference type="SUPFAM" id="SSF55874">
    <property type="entry name" value="ATPase domain of HSP90 chaperone/DNA topoisomerase II/histidine kinase"/>
    <property type="match status" value="1"/>
</dbReference>
<proteinExistence type="inferred from homology"/>
<dbReference type="Gene3D" id="3.10.580.10">
    <property type="entry name" value="CBS-domain"/>
    <property type="match status" value="1"/>
</dbReference>
<feature type="domain" description="CBS" evidence="21">
    <location>
        <begin position="9"/>
        <end position="66"/>
    </location>
</feature>
<keyword evidence="6" id="KW-0808">Transferase</keyword>
<comment type="similarity">
    <text evidence="3">In the N-terminal section; belongs to the phytochrome family.</text>
</comment>
<dbReference type="PROSITE" id="PS51371">
    <property type="entry name" value="CBS"/>
    <property type="match status" value="2"/>
</dbReference>
<dbReference type="PROSITE" id="PS50109">
    <property type="entry name" value="HIS_KIN"/>
    <property type="match status" value="1"/>
</dbReference>
<dbReference type="Gene3D" id="1.10.287.130">
    <property type="match status" value="1"/>
</dbReference>
<dbReference type="InterPro" id="IPR000644">
    <property type="entry name" value="CBS_dom"/>
</dbReference>
<keyword evidence="5 14" id="KW-0597">Phosphoprotein</keyword>
<dbReference type="PROSITE" id="PS50113">
    <property type="entry name" value="PAC"/>
    <property type="match status" value="3"/>
</dbReference>
<dbReference type="PANTHER" id="PTHR43047">
    <property type="entry name" value="TWO-COMPONENT HISTIDINE PROTEIN KINASE"/>
    <property type="match status" value="1"/>
</dbReference>
<dbReference type="CDD" id="cd17546">
    <property type="entry name" value="REC_hyHK_CKI1_RcsC-like"/>
    <property type="match status" value="1"/>
</dbReference>
<evidence type="ECO:0000256" key="9">
    <source>
        <dbReference type="ARBA" id="ARBA00022840"/>
    </source>
</evidence>
<evidence type="ECO:0000256" key="6">
    <source>
        <dbReference type="ARBA" id="ARBA00022679"/>
    </source>
</evidence>
<dbReference type="Pfam" id="PF08447">
    <property type="entry name" value="PAS_3"/>
    <property type="match status" value="2"/>
</dbReference>
<feature type="domain" description="Histidine kinase" evidence="17">
    <location>
        <begin position="933"/>
        <end position="1166"/>
    </location>
</feature>
<dbReference type="SUPFAM" id="SSF55781">
    <property type="entry name" value="GAF domain-like"/>
    <property type="match status" value="2"/>
</dbReference>
<dbReference type="SUPFAM" id="SSF55785">
    <property type="entry name" value="PYP-like sensor domain (PAS domain)"/>
    <property type="match status" value="3"/>
</dbReference>
<dbReference type="CDD" id="cd00082">
    <property type="entry name" value="HisKA"/>
    <property type="match status" value="1"/>
</dbReference>
<evidence type="ECO:0000256" key="2">
    <source>
        <dbReference type="ARBA" id="ARBA00004370"/>
    </source>
</evidence>
<dbReference type="InterPro" id="IPR036097">
    <property type="entry name" value="HisK_dim/P_sf"/>
</dbReference>
<dbReference type="GO" id="GO:0009927">
    <property type="term" value="F:histidine phosphotransfer kinase activity"/>
    <property type="evidence" value="ECO:0007669"/>
    <property type="project" value="TreeGrafter"/>
</dbReference>
<evidence type="ECO:0000256" key="5">
    <source>
        <dbReference type="ARBA" id="ARBA00022553"/>
    </source>
</evidence>
<evidence type="ECO:0000259" key="20">
    <source>
        <dbReference type="PROSITE" id="PS50113"/>
    </source>
</evidence>
<evidence type="ECO:0000259" key="19">
    <source>
        <dbReference type="PROSITE" id="PS50112"/>
    </source>
</evidence>
<dbReference type="GO" id="GO:0005524">
    <property type="term" value="F:ATP binding"/>
    <property type="evidence" value="ECO:0007669"/>
    <property type="project" value="UniProtKB-KW"/>
</dbReference>
<dbReference type="InterPro" id="IPR011006">
    <property type="entry name" value="CheY-like_superfamily"/>
</dbReference>
<dbReference type="SUPFAM" id="SSF52172">
    <property type="entry name" value="CheY-like"/>
    <property type="match status" value="1"/>
</dbReference>
<evidence type="ECO:0000313" key="23">
    <source>
        <dbReference type="Proteomes" id="UP000239576"/>
    </source>
</evidence>
<dbReference type="InterPro" id="IPR000014">
    <property type="entry name" value="PAS"/>
</dbReference>
<evidence type="ECO:0000256" key="4">
    <source>
        <dbReference type="ARBA" id="ARBA00012438"/>
    </source>
</evidence>
<dbReference type="SMART" id="SM00065">
    <property type="entry name" value="GAF"/>
    <property type="match status" value="2"/>
</dbReference>
<keyword evidence="9" id="KW-0067">ATP-binding</keyword>
<comment type="caution">
    <text evidence="22">The sequence shown here is derived from an EMBL/GenBank/DDBJ whole genome shotgun (WGS) entry which is preliminary data.</text>
</comment>
<dbReference type="Pfam" id="PF00512">
    <property type="entry name" value="HisKA"/>
    <property type="match status" value="1"/>
</dbReference>
<evidence type="ECO:0000256" key="7">
    <source>
        <dbReference type="ARBA" id="ARBA00022741"/>
    </source>
</evidence>
<feature type="domain" description="PAS" evidence="19">
    <location>
        <begin position="619"/>
        <end position="698"/>
    </location>
</feature>
<dbReference type="InterPro" id="IPR003594">
    <property type="entry name" value="HATPase_dom"/>
</dbReference>
<evidence type="ECO:0000259" key="17">
    <source>
        <dbReference type="PROSITE" id="PS50109"/>
    </source>
</evidence>
<dbReference type="Gene3D" id="3.30.565.10">
    <property type="entry name" value="Histidine kinase-like ATPase, C-terminal domain"/>
    <property type="match status" value="1"/>
</dbReference>
<dbReference type="CDD" id="cd00130">
    <property type="entry name" value="PAS"/>
    <property type="match status" value="2"/>
</dbReference>
<feature type="domain" description="PAC" evidence="20">
    <location>
        <begin position="434"/>
        <end position="486"/>
    </location>
</feature>
<evidence type="ECO:0000256" key="10">
    <source>
        <dbReference type="ARBA" id="ARBA00023012"/>
    </source>
</evidence>
<evidence type="ECO:0000256" key="8">
    <source>
        <dbReference type="ARBA" id="ARBA00022777"/>
    </source>
</evidence>
<dbReference type="SMART" id="SM00116">
    <property type="entry name" value="CBS"/>
    <property type="match status" value="2"/>
</dbReference>
<dbReference type="Pfam" id="PF00571">
    <property type="entry name" value="CBS"/>
    <property type="match status" value="1"/>
</dbReference>
<dbReference type="SMART" id="SM00387">
    <property type="entry name" value="HATPase_c"/>
    <property type="match status" value="1"/>
</dbReference>
<feature type="domain" description="PAC" evidence="20">
    <location>
        <begin position="693"/>
        <end position="745"/>
    </location>
</feature>
<evidence type="ECO:0000256" key="14">
    <source>
        <dbReference type="PROSITE-ProRule" id="PRU00169"/>
    </source>
</evidence>
<feature type="domain" description="PAS" evidence="19">
    <location>
        <begin position="358"/>
        <end position="430"/>
    </location>
</feature>
<dbReference type="InterPro" id="IPR005467">
    <property type="entry name" value="His_kinase_dom"/>
</dbReference>
<feature type="domain" description="PAC" evidence="20">
    <location>
        <begin position="566"/>
        <end position="618"/>
    </location>
</feature>
<reference evidence="23" key="1">
    <citation type="submission" date="2018-02" db="EMBL/GenBank/DDBJ databases">
        <authorList>
            <person name="Moore K."/>
            <person name="Momper L."/>
        </authorList>
    </citation>
    <scope>NUCLEOTIDE SEQUENCE [LARGE SCALE GENOMIC DNA]</scope>
    <source>
        <strain evidence="23">ULC18</strain>
    </source>
</reference>
<dbReference type="SMART" id="SM00086">
    <property type="entry name" value="PAC"/>
    <property type="match status" value="2"/>
</dbReference>
<keyword evidence="15" id="KW-0129">CBS domain</keyword>
<accession>A0A2T1E372</accession>
<evidence type="ECO:0000256" key="16">
    <source>
        <dbReference type="SAM" id="Coils"/>
    </source>
</evidence>
<dbReference type="InterPro" id="IPR013655">
    <property type="entry name" value="PAS_fold_3"/>
</dbReference>
<keyword evidence="8" id="KW-0418">Kinase</keyword>
<dbReference type="EMBL" id="PVWK01000097">
    <property type="protein sequence ID" value="PSB27188.1"/>
    <property type="molecule type" value="Genomic_DNA"/>
</dbReference>
<keyword evidence="23" id="KW-1185">Reference proteome</keyword>
<dbReference type="InterPro" id="IPR001610">
    <property type="entry name" value="PAC"/>
</dbReference>
<dbReference type="SMART" id="SM00091">
    <property type="entry name" value="PAS"/>
    <property type="match status" value="3"/>
</dbReference>
<evidence type="ECO:0000256" key="13">
    <source>
        <dbReference type="ARBA" id="ARBA00074306"/>
    </source>
</evidence>
<dbReference type="Gene3D" id="3.30.450.40">
    <property type="match status" value="2"/>
</dbReference>
<evidence type="ECO:0000256" key="12">
    <source>
        <dbReference type="ARBA" id="ARBA00023306"/>
    </source>
</evidence>
<dbReference type="FunFam" id="1.10.287.130:FF:000038">
    <property type="entry name" value="Sensory transduction histidine kinase"/>
    <property type="match status" value="1"/>
</dbReference>
<dbReference type="InterPro" id="IPR036890">
    <property type="entry name" value="HATPase_C_sf"/>
</dbReference>
<organism evidence="22 23">
    <name type="scientific">Stenomitos frigidus ULC18</name>
    <dbReference type="NCBI Taxonomy" id="2107698"/>
    <lineage>
        <taxon>Bacteria</taxon>
        <taxon>Bacillati</taxon>
        <taxon>Cyanobacteriota</taxon>
        <taxon>Cyanophyceae</taxon>
        <taxon>Leptolyngbyales</taxon>
        <taxon>Leptolyngbyaceae</taxon>
        <taxon>Stenomitos</taxon>
    </lineage>
</organism>
<evidence type="ECO:0000256" key="1">
    <source>
        <dbReference type="ARBA" id="ARBA00000085"/>
    </source>
</evidence>
<dbReference type="SUPFAM" id="SSF54631">
    <property type="entry name" value="CBS-domain pair"/>
    <property type="match status" value="1"/>
</dbReference>
<dbReference type="SMART" id="SM00448">
    <property type="entry name" value="REC"/>
    <property type="match status" value="1"/>
</dbReference>
<dbReference type="InterPro" id="IPR003018">
    <property type="entry name" value="GAF"/>
</dbReference>
<evidence type="ECO:0000256" key="15">
    <source>
        <dbReference type="PROSITE-ProRule" id="PRU00703"/>
    </source>
</evidence>
<dbReference type="InterPro" id="IPR013656">
    <property type="entry name" value="PAS_4"/>
</dbReference>
<keyword evidence="16" id="KW-0175">Coiled coil</keyword>
<keyword evidence="10" id="KW-0902">Two-component regulatory system</keyword>
<dbReference type="Pfam" id="PF00072">
    <property type="entry name" value="Response_reg"/>
    <property type="match status" value="1"/>
</dbReference>
<dbReference type="CDD" id="cd16922">
    <property type="entry name" value="HATPase_EvgS-ArcB-TorS-like"/>
    <property type="match status" value="1"/>
</dbReference>
<dbReference type="InterPro" id="IPR029016">
    <property type="entry name" value="GAF-like_dom_sf"/>
</dbReference>
<dbReference type="PROSITE" id="PS50110">
    <property type="entry name" value="RESPONSE_REGULATORY"/>
    <property type="match status" value="1"/>
</dbReference>
<dbReference type="GO" id="GO:0005886">
    <property type="term" value="C:plasma membrane"/>
    <property type="evidence" value="ECO:0007669"/>
    <property type="project" value="TreeGrafter"/>
</dbReference>
<evidence type="ECO:0000259" key="18">
    <source>
        <dbReference type="PROSITE" id="PS50110"/>
    </source>
</evidence>
<comment type="subcellular location">
    <subcellularLocation>
        <location evidence="2">Membrane</location>
    </subcellularLocation>
</comment>
<keyword evidence="12" id="KW-0131">Cell cycle</keyword>
<dbReference type="NCBIfam" id="TIGR00229">
    <property type="entry name" value="sensory_box"/>
    <property type="match status" value="2"/>
</dbReference>
<dbReference type="InterPro" id="IPR035965">
    <property type="entry name" value="PAS-like_dom_sf"/>
</dbReference>
<dbReference type="Gene3D" id="3.30.450.20">
    <property type="entry name" value="PAS domain"/>
    <property type="match status" value="3"/>
</dbReference>
<dbReference type="SUPFAM" id="SSF47384">
    <property type="entry name" value="Homodimeric domain of signal transducing histidine kinase"/>
    <property type="match status" value="1"/>
</dbReference>
<feature type="domain" description="Response regulatory" evidence="18">
    <location>
        <begin position="1192"/>
        <end position="1322"/>
    </location>
</feature>
<name>A0A2T1E372_9CYAN</name>
<dbReference type="PANTHER" id="PTHR43047:SF72">
    <property type="entry name" value="OSMOSENSING HISTIDINE PROTEIN KINASE SLN1"/>
    <property type="match status" value="1"/>
</dbReference>
<evidence type="ECO:0000256" key="11">
    <source>
        <dbReference type="ARBA" id="ARBA00023136"/>
    </source>
</evidence>
<comment type="catalytic activity">
    <reaction evidence="1">
        <text>ATP + protein L-histidine = ADP + protein N-phospho-L-histidine.</text>
        <dbReference type="EC" id="2.7.13.3"/>
    </reaction>
</comment>
<dbReference type="FunFam" id="3.30.565.10:FF:000010">
    <property type="entry name" value="Sensor histidine kinase RcsC"/>
    <property type="match status" value="1"/>
</dbReference>
<dbReference type="SMART" id="SM00388">
    <property type="entry name" value="HisKA"/>
    <property type="match status" value="1"/>
</dbReference>
<dbReference type="Pfam" id="PF02518">
    <property type="entry name" value="HATPase_c"/>
    <property type="match status" value="1"/>
</dbReference>
<dbReference type="Proteomes" id="UP000239576">
    <property type="component" value="Unassembled WGS sequence"/>
</dbReference>
<dbReference type="PRINTS" id="PR00344">
    <property type="entry name" value="BCTRLSENSOR"/>
</dbReference>
<dbReference type="RefSeq" id="WP_106257489.1">
    <property type="nucleotide sequence ID" value="NZ_CAWNSW010000129.1"/>
</dbReference>
<dbReference type="Gene3D" id="3.40.50.2300">
    <property type="match status" value="1"/>
</dbReference>